<feature type="domain" description="SSD" evidence="7">
    <location>
        <begin position="652"/>
        <end position="779"/>
    </location>
</feature>
<feature type="transmembrane region" description="Helical" evidence="6">
    <location>
        <begin position="412"/>
        <end position="431"/>
    </location>
</feature>
<feature type="transmembrane region" description="Helical" evidence="6">
    <location>
        <begin position="245"/>
        <end position="265"/>
    </location>
</feature>
<feature type="transmembrane region" description="Helical" evidence="6">
    <location>
        <begin position="355"/>
        <end position="379"/>
    </location>
</feature>
<dbReference type="InterPro" id="IPR004869">
    <property type="entry name" value="MMPL_dom"/>
</dbReference>
<name>A0A1V9ELN8_9BACT</name>
<evidence type="ECO:0000256" key="1">
    <source>
        <dbReference type="ARBA" id="ARBA00004651"/>
    </source>
</evidence>
<feature type="transmembrane region" description="Helical" evidence="6">
    <location>
        <begin position="721"/>
        <end position="748"/>
    </location>
</feature>
<dbReference type="EMBL" id="LVXG01000023">
    <property type="protein sequence ID" value="OQP47036.1"/>
    <property type="molecule type" value="Genomic_DNA"/>
</dbReference>
<dbReference type="OrthoDB" id="9805018at2"/>
<evidence type="ECO:0000256" key="2">
    <source>
        <dbReference type="ARBA" id="ARBA00022475"/>
    </source>
</evidence>
<evidence type="ECO:0000313" key="8">
    <source>
        <dbReference type="EMBL" id="OQP47036.1"/>
    </source>
</evidence>
<accession>A0A1V9ELN8</accession>
<comment type="subcellular location">
    <subcellularLocation>
        <location evidence="1">Cell membrane</location>
        <topology evidence="1">Multi-pass membrane protein</topology>
    </subcellularLocation>
</comment>
<evidence type="ECO:0000256" key="3">
    <source>
        <dbReference type="ARBA" id="ARBA00022692"/>
    </source>
</evidence>
<feature type="transmembrane region" description="Helical" evidence="6">
    <location>
        <begin position="680"/>
        <end position="700"/>
    </location>
</feature>
<dbReference type="InterPro" id="IPR000731">
    <property type="entry name" value="SSD"/>
</dbReference>
<keyword evidence="2" id="KW-1003">Cell membrane</keyword>
<evidence type="ECO:0000256" key="4">
    <source>
        <dbReference type="ARBA" id="ARBA00022989"/>
    </source>
</evidence>
<protein>
    <submittedName>
        <fullName evidence="8">RND transporter</fullName>
    </submittedName>
</protein>
<dbReference type="Pfam" id="PF03176">
    <property type="entry name" value="MMPL"/>
    <property type="match status" value="2"/>
</dbReference>
<keyword evidence="3 6" id="KW-0812">Transmembrane</keyword>
<dbReference type="PROSITE" id="PS50156">
    <property type="entry name" value="SSD"/>
    <property type="match status" value="2"/>
</dbReference>
<gene>
    <name evidence="8" type="ORF">A4H97_05835</name>
</gene>
<feature type="transmembrane region" description="Helical" evidence="6">
    <location>
        <begin position="652"/>
        <end position="674"/>
    </location>
</feature>
<sequence>MWEKIARFILRSRWMLLIVLLALTGLMGYHASKVQMSYEFARAIPTDNPKYQAYQAFRSQFGEDGNLMAIGITTDKLFQADVFNDYAALAKQIKGVNAVEDVLSVPAATNLVKDTANEKLNAVPVFPSRPLSQPELDSMANIFYSLPFYQGLLFDPTSHTYMMGIRINKDVLNSKARNKVVAEIVAIADAFGKKHNLEMHYSGLPLIRTNLATKVAAELQWFLLGSLILSAIILLVFFRSFSATLMSLAVVIIGVIWCMGTIEWFGYKITLLTGVIPPLIVVIGIPNCIYFLNKYHTAYNDINAEVFTNESRKRVALTAMISRMGIVTLFCNIAAAIGFAVFGLTKSAVLKEFGIVAGINIMALFFISIMFIPAILSFLPDPKKRHTKYLENKWLLALLDSLERWSSHHKKLIYGVTALILVASVAGMFRLKSVGFIVDDLPKTDKIYKDLKYFEEHFKGVMPLEIVVDTKQKQGLRRSPVQTFARIDSLSQFIAAQPEMARPLSIVEGLKFARQAYYNGDSSNYKAPNEADLLFLSQYLSTKASTDSNSKANNFNRVVASFMDSNRRLARISVNMKDVGSQRLPELINTIEGRSRQLFDTAKYHVEFTGTSITFLEGSAFIINGLKESIMWAFLLIALCMLYLFRSFKILICSLIPNVIPLIITAGVMGWVGIAIKPSTVLVFSIALGIAIDITIRFLVNYKQELSLNSKKTSHELVIDTIHKTGISIIYTSLVLIAGFVIFCFSGFGGTQAIGWLTSLTLVLATLTNLIFLPALLMTLIKK</sequence>
<feature type="transmembrane region" description="Helical" evidence="6">
    <location>
        <begin position="219"/>
        <end position="238"/>
    </location>
</feature>
<keyword evidence="5 6" id="KW-0472">Membrane</keyword>
<keyword evidence="9" id="KW-1185">Reference proteome</keyword>
<dbReference type="PANTHER" id="PTHR33406">
    <property type="entry name" value="MEMBRANE PROTEIN MJ1562-RELATED"/>
    <property type="match status" value="1"/>
</dbReference>
<feature type="domain" description="SSD" evidence="7">
    <location>
        <begin position="245"/>
        <end position="378"/>
    </location>
</feature>
<dbReference type="Proteomes" id="UP000192610">
    <property type="component" value="Unassembled WGS sequence"/>
</dbReference>
<dbReference type="RefSeq" id="WP_081201044.1">
    <property type="nucleotide sequence ID" value="NZ_FOCZ01000002.1"/>
</dbReference>
<dbReference type="STRING" id="354355.SAMN05660816_01193"/>
<feature type="transmembrane region" description="Helical" evidence="6">
    <location>
        <begin position="321"/>
        <end position="343"/>
    </location>
</feature>
<dbReference type="GO" id="GO:0005886">
    <property type="term" value="C:plasma membrane"/>
    <property type="evidence" value="ECO:0007669"/>
    <property type="project" value="UniProtKB-SubCell"/>
</dbReference>
<proteinExistence type="predicted"/>
<feature type="transmembrane region" description="Helical" evidence="6">
    <location>
        <begin position="754"/>
        <end position="781"/>
    </location>
</feature>
<dbReference type="InterPro" id="IPR050545">
    <property type="entry name" value="Mycobact_MmpL"/>
</dbReference>
<evidence type="ECO:0000259" key="7">
    <source>
        <dbReference type="PROSITE" id="PS50156"/>
    </source>
</evidence>
<evidence type="ECO:0000256" key="6">
    <source>
        <dbReference type="SAM" id="Phobius"/>
    </source>
</evidence>
<evidence type="ECO:0000313" key="9">
    <source>
        <dbReference type="Proteomes" id="UP000192610"/>
    </source>
</evidence>
<dbReference type="PANTHER" id="PTHR33406:SF12">
    <property type="entry name" value="BLR2997 PROTEIN"/>
    <property type="match status" value="1"/>
</dbReference>
<organism evidence="8 9">
    <name type="scientific">Niastella yeongjuensis</name>
    <dbReference type="NCBI Taxonomy" id="354355"/>
    <lineage>
        <taxon>Bacteria</taxon>
        <taxon>Pseudomonadati</taxon>
        <taxon>Bacteroidota</taxon>
        <taxon>Chitinophagia</taxon>
        <taxon>Chitinophagales</taxon>
        <taxon>Chitinophagaceae</taxon>
        <taxon>Niastella</taxon>
    </lineage>
</organism>
<comment type="caution">
    <text evidence="8">The sequence shown here is derived from an EMBL/GenBank/DDBJ whole genome shotgun (WGS) entry which is preliminary data.</text>
</comment>
<reference evidence="9" key="1">
    <citation type="submission" date="2016-04" db="EMBL/GenBank/DDBJ databases">
        <authorList>
            <person name="Chen L."/>
            <person name="Zhuang W."/>
            <person name="Wang G."/>
        </authorList>
    </citation>
    <scope>NUCLEOTIDE SEQUENCE [LARGE SCALE GENOMIC DNA]</scope>
    <source>
        <strain evidence="9">17621</strain>
    </source>
</reference>
<dbReference type="Gene3D" id="1.20.1640.10">
    <property type="entry name" value="Multidrug efflux transporter AcrB transmembrane domain"/>
    <property type="match status" value="2"/>
</dbReference>
<evidence type="ECO:0000256" key="5">
    <source>
        <dbReference type="ARBA" id="ARBA00023136"/>
    </source>
</evidence>
<dbReference type="SUPFAM" id="SSF82866">
    <property type="entry name" value="Multidrug efflux transporter AcrB transmembrane domain"/>
    <property type="match status" value="2"/>
</dbReference>
<feature type="transmembrane region" description="Helical" evidence="6">
    <location>
        <begin position="271"/>
        <end position="292"/>
    </location>
</feature>
<dbReference type="AlphaFoldDB" id="A0A1V9ELN8"/>
<keyword evidence="4 6" id="KW-1133">Transmembrane helix</keyword>
<feature type="transmembrane region" description="Helical" evidence="6">
    <location>
        <begin position="629"/>
        <end position="645"/>
    </location>
</feature>